<accession>A0ABU5E9Q3</accession>
<organism evidence="1 2">
    <name type="scientific">Dongia soli</name>
    <dbReference type="NCBI Taxonomy" id="600628"/>
    <lineage>
        <taxon>Bacteria</taxon>
        <taxon>Pseudomonadati</taxon>
        <taxon>Pseudomonadota</taxon>
        <taxon>Alphaproteobacteria</taxon>
        <taxon>Rhodospirillales</taxon>
        <taxon>Dongiaceae</taxon>
        <taxon>Dongia</taxon>
    </lineage>
</organism>
<evidence type="ECO:0000313" key="2">
    <source>
        <dbReference type="Proteomes" id="UP001279642"/>
    </source>
</evidence>
<reference evidence="1 2" key="1">
    <citation type="journal article" date="2016" name="Antonie Van Leeuwenhoek">
        <title>Dongia soli sp. nov., isolated from soil from Dokdo, Korea.</title>
        <authorList>
            <person name="Kim D.U."/>
            <person name="Lee H."/>
            <person name="Kim H."/>
            <person name="Kim S.G."/>
            <person name="Ka J.O."/>
        </authorList>
    </citation>
    <scope>NUCLEOTIDE SEQUENCE [LARGE SCALE GENOMIC DNA]</scope>
    <source>
        <strain evidence="1 2">D78</strain>
    </source>
</reference>
<dbReference type="SUPFAM" id="SSF109604">
    <property type="entry name" value="HD-domain/PDEase-like"/>
    <property type="match status" value="1"/>
</dbReference>
<name>A0ABU5E9Q3_9PROT</name>
<proteinExistence type="predicted"/>
<gene>
    <name evidence="1" type="ORF">SMD27_05435</name>
</gene>
<evidence type="ECO:0008006" key="3">
    <source>
        <dbReference type="Google" id="ProtNLM"/>
    </source>
</evidence>
<dbReference type="Gene3D" id="1.10.3210.10">
    <property type="entry name" value="Hypothetical protein af1432"/>
    <property type="match status" value="1"/>
</dbReference>
<keyword evidence="2" id="KW-1185">Reference proteome</keyword>
<sequence>MSLRFASAPYTPWIATSTGGRFDLLSPSAAQVDWRDIATHLANLCRWNGALAGDLFYSVAEHSSRVALLVQQTDPSNHRAVLYAALHDAHEAYLGDWTSPLKRAITHYAGQNILGSLANLIDSAIFEAFGLPPMSDDIEDMIRHADLTLLATEKRDLMTPHPAWQIALPAPLTGRIIPNSRLAARDNYARMLANAVRACGLDLPIRREMEVSHG</sequence>
<dbReference type="Proteomes" id="UP001279642">
    <property type="component" value="Unassembled WGS sequence"/>
</dbReference>
<dbReference type="EMBL" id="JAXCLW010000001">
    <property type="protein sequence ID" value="MDY0882273.1"/>
    <property type="molecule type" value="Genomic_DNA"/>
</dbReference>
<evidence type="ECO:0000313" key="1">
    <source>
        <dbReference type="EMBL" id="MDY0882273.1"/>
    </source>
</evidence>
<protein>
    <recommendedName>
        <fullName evidence="3">Phosphohydrolase</fullName>
    </recommendedName>
</protein>
<dbReference type="RefSeq" id="WP_320507298.1">
    <property type="nucleotide sequence ID" value="NZ_JAXCLW010000001.1"/>
</dbReference>
<comment type="caution">
    <text evidence="1">The sequence shown here is derived from an EMBL/GenBank/DDBJ whole genome shotgun (WGS) entry which is preliminary data.</text>
</comment>